<evidence type="ECO:0000313" key="2">
    <source>
        <dbReference type="EMBL" id="VDO92510.1"/>
    </source>
</evidence>
<keyword evidence="3" id="KW-1185">Reference proteome</keyword>
<evidence type="ECO:0000313" key="3">
    <source>
        <dbReference type="Proteomes" id="UP000270296"/>
    </source>
</evidence>
<protein>
    <submittedName>
        <fullName evidence="2 4">Uncharacterized protein</fullName>
    </submittedName>
</protein>
<reference evidence="2 3" key="2">
    <citation type="submission" date="2018-11" db="EMBL/GenBank/DDBJ databases">
        <authorList>
            <consortium name="Pathogen Informatics"/>
        </authorList>
    </citation>
    <scope>NUCLEOTIDE SEQUENCE [LARGE SCALE GENOMIC DNA]</scope>
</reference>
<evidence type="ECO:0000256" key="1">
    <source>
        <dbReference type="SAM" id="MobiDB-lite"/>
    </source>
</evidence>
<name>A0A183IBA1_9BILA</name>
<dbReference type="EMBL" id="UZAM01006653">
    <property type="protein sequence ID" value="VDO92510.1"/>
    <property type="molecule type" value="Genomic_DNA"/>
</dbReference>
<proteinExistence type="predicted"/>
<feature type="region of interest" description="Disordered" evidence="1">
    <location>
        <begin position="99"/>
        <end position="131"/>
    </location>
</feature>
<reference evidence="4" key="1">
    <citation type="submission" date="2016-06" db="UniProtKB">
        <authorList>
            <consortium name="WormBaseParasite"/>
        </authorList>
    </citation>
    <scope>IDENTIFICATION</scope>
</reference>
<evidence type="ECO:0000313" key="4">
    <source>
        <dbReference type="WBParaSite" id="SBAD_0000091801-mRNA-1"/>
    </source>
</evidence>
<dbReference type="Proteomes" id="UP000270296">
    <property type="component" value="Unassembled WGS sequence"/>
</dbReference>
<accession>A0A183IBA1</accession>
<gene>
    <name evidence="2" type="ORF">SBAD_LOCUS895</name>
</gene>
<dbReference type="AlphaFoldDB" id="A0A183IBA1"/>
<dbReference type="WBParaSite" id="SBAD_0000091801-mRNA-1">
    <property type="protein sequence ID" value="SBAD_0000091801-mRNA-1"/>
    <property type="gene ID" value="SBAD_0000091801"/>
</dbReference>
<sequence length="131" mass="14643">MAEALGERQKKCRFPWSKSPERNRILDGQLEKWRKGGQPLLESQSHALLYRQRLYTARFGFFRSGLLSAGGTRPKSPPVYSIITLALLRSSKAIAFCTQSAGSRRSQHSKAQHSTAGQARPGQAISTLHYE</sequence>
<organism evidence="4">
    <name type="scientific">Soboliphyme baturini</name>
    <dbReference type="NCBI Taxonomy" id="241478"/>
    <lineage>
        <taxon>Eukaryota</taxon>
        <taxon>Metazoa</taxon>
        <taxon>Ecdysozoa</taxon>
        <taxon>Nematoda</taxon>
        <taxon>Enoplea</taxon>
        <taxon>Dorylaimia</taxon>
        <taxon>Dioctophymatida</taxon>
        <taxon>Dioctophymatoidea</taxon>
        <taxon>Soboliphymatidae</taxon>
        <taxon>Soboliphyme</taxon>
    </lineage>
</organism>